<dbReference type="AlphaFoldDB" id="A0AAP3XT45"/>
<dbReference type="GO" id="GO:0006310">
    <property type="term" value="P:DNA recombination"/>
    <property type="evidence" value="ECO:0007669"/>
    <property type="project" value="InterPro"/>
</dbReference>
<keyword evidence="7 9" id="KW-0234">DNA repair</keyword>
<dbReference type="GO" id="GO:0009432">
    <property type="term" value="P:SOS response"/>
    <property type="evidence" value="ECO:0007669"/>
    <property type="project" value="UniProtKB-ARBA"/>
</dbReference>
<feature type="coiled-coil region" evidence="10">
    <location>
        <begin position="335"/>
        <end position="369"/>
    </location>
</feature>
<keyword evidence="6" id="KW-0067">ATP-binding</keyword>
<protein>
    <recommendedName>
        <fullName evidence="3 9">DNA repair protein RecN</fullName>
    </recommendedName>
    <alternativeName>
        <fullName evidence="8 9">Recombination protein N</fullName>
    </alternativeName>
</protein>
<feature type="domain" description="RecF/RecN/SMC N-terminal" evidence="11">
    <location>
        <begin position="14"/>
        <end position="507"/>
    </location>
</feature>
<dbReference type="EMBL" id="JARGEQ010000135">
    <property type="protein sequence ID" value="MDF1587505.1"/>
    <property type="molecule type" value="Genomic_DNA"/>
</dbReference>
<dbReference type="Gene3D" id="3.40.50.300">
    <property type="entry name" value="P-loop containing nucleotide triphosphate hydrolases"/>
    <property type="match status" value="2"/>
</dbReference>
<comment type="similarity">
    <text evidence="2 9">Belongs to the RecN family.</text>
</comment>
<keyword evidence="13" id="KW-1185">Reference proteome</keyword>
<evidence type="ECO:0000256" key="8">
    <source>
        <dbReference type="ARBA" id="ARBA00033408"/>
    </source>
</evidence>
<evidence type="ECO:0000256" key="1">
    <source>
        <dbReference type="ARBA" id="ARBA00003618"/>
    </source>
</evidence>
<dbReference type="PANTHER" id="PTHR11059">
    <property type="entry name" value="DNA REPAIR PROTEIN RECN"/>
    <property type="match status" value="1"/>
</dbReference>
<dbReference type="Proteomes" id="UP001301140">
    <property type="component" value="Unassembled WGS sequence"/>
</dbReference>
<comment type="function">
    <text evidence="1 9">May be involved in recombinational repair of damaged DNA.</text>
</comment>
<dbReference type="GO" id="GO:0006281">
    <property type="term" value="P:DNA repair"/>
    <property type="evidence" value="ECO:0007669"/>
    <property type="project" value="UniProtKB-KW"/>
</dbReference>
<dbReference type="GO" id="GO:0043590">
    <property type="term" value="C:bacterial nucleoid"/>
    <property type="evidence" value="ECO:0007669"/>
    <property type="project" value="TreeGrafter"/>
</dbReference>
<evidence type="ECO:0000256" key="5">
    <source>
        <dbReference type="ARBA" id="ARBA00022763"/>
    </source>
</evidence>
<organism evidence="12 13">
    <name type="scientific">Marinimicrococcus flavescens</name>
    <dbReference type="NCBI Taxonomy" id="3031815"/>
    <lineage>
        <taxon>Bacteria</taxon>
        <taxon>Pseudomonadati</taxon>
        <taxon>Pseudomonadota</taxon>
        <taxon>Alphaproteobacteria</taxon>
        <taxon>Geminicoccales</taxon>
        <taxon>Geminicoccaceae</taxon>
        <taxon>Marinimicrococcus</taxon>
    </lineage>
</organism>
<evidence type="ECO:0000256" key="3">
    <source>
        <dbReference type="ARBA" id="ARBA00021315"/>
    </source>
</evidence>
<evidence type="ECO:0000256" key="2">
    <source>
        <dbReference type="ARBA" id="ARBA00009441"/>
    </source>
</evidence>
<comment type="caution">
    <text evidence="12">The sequence shown here is derived from an EMBL/GenBank/DDBJ whole genome shotgun (WGS) entry which is preliminary data.</text>
</comment>
<dbReference type="InterPro" id="IPR003395">
    <property type="entry name" value="RecF/RecN/SMC_N"/>
</dbReference>
<accession>A0AAP3XT45</accession>
<dbReference type="GO" id="GO:0005524">
    <property type="term" value="F:ATP binding"/>
    <property type="evidence" value="ECO:0007669"/>
    <property type="project" value="UniProtKB-KW"/>
</dbReference>
<name>A0AAP3XT45_9PROT</name>
<keyword evidence="5 9" id="KW-0227">DNA damage</keyword>
<dbReference type="PANTHER" id="PTHR11059:SF0">
    <property type="entry name" value="DNA REPAIR PROTEIN RECN"/>
    <property type="match status" value="1"/>
</dbReference>
<proteinExistence type="inferred from homology"/>
<dbReference type="Pfam" id="PF02463">
    <property type="entry name" value="SMC_N"/>
    <property type="match status" value="1"/>
</dbReference>
<dbReference type="NCBIfam" id="TIGR00634">
    <property type="entry name" value="recN"/>
    <property type="match status" value="1"/>
</dbReference>
<gene>
    <name evidence="12" type="primary">recN</name>
    <name evidence="12" type="ORF">PZ740_14045</name>
</gene>
<evidence type="ECO:0000256" key="7">
    <source>
        <dbReference type="ARBA" id="ARBA00023204"/>
    </source>
</evidence>
<dbReference type="FunFam" id="3.40.50.300:FF:000319">
    <property type="entry name" value="DNA repair protein RecN"/>
    <property type="match status" value="1"/>
</dbReference>
<evidence type="ECO:0000313" key="13">
    <source>
        <dbReference type="Proteomes" id="UP001301140"/>
    </source>
</evidence>
<keyword evidence="4" id="KW-0547">Nucleotide-binding</keyword>
<evidence type="ECO:0000313" key="12">
    <source>
        <dbReference type="EMBL" id="MDF1587505.1"/>
    </source>
</evidence>
<dbReference type="FunFam" id="3.40.50.300:FF:000356">
    <property type="entry name" value="DNA repair protein RecN"/>
    <property type="match status" value="1"/>
</dbReference>
<dbReference type="RefSeq" id="WP_327789929.1">
    <property type="nucleotide sequence ID" value="NZ_JARGEQ010000135.1"/>
</dbReference>
<evidence type="ECO:0000256" key="4">
    <source>
        <dbReference type="ARBA" id="ARBA00022741"/>
    </source>
</evidence>
<dbReference type="InterPro" id="IPR027417">
    <property type="entry name" value="P-loop_NTPase"/>
</dbReference>
<dbReference type="PIRSF" id="PIRSF003128">
    <property type="entry name" value="RecN"/>
    <property type="match status" value="1"/>
</dbReference>
<dbReference type="CDD" id="cd03241">
    <property type="entry name" value="ABC_RecN"/>
    <property type="match status" value="2"/>
</dbReference>
<evidence type="ECO:0000256" key="9">
    <source>
        <dbReference type="PIRNR" id="PIRNR003128"/>
    </source>
</evidence>
<keyword evidence="10" id="KW-0175">Coiled coil</keyword>
<reference evidence="12 13" key="1">
    <citation type="submission" date="2023-03" db="EMBL/GenBank/DDBJ databases">
        <title>YIM 152171 draft genome.</title>
        <authorList>
            <person name="Yang Z."/>
        </authorList>
    </citation>
    <scope>NUCLEOTIDE SEQUENCE [LARGE SCALE GENOMIC DNA]</scope>
    <source>
        <strain evidence="12 13">YIM 152171</strain>
    </source>
</reference>
<evidence type="ECO:0000259" key="11">
    <source>
        <dbReference type="Pfam" id="PF02463"/>
    </source>
</evidence>
<sequence length="563" mass="60621">MLTSLAIRDIVLIDRLDLAFEAHLTALTGETGAGKSIILDALGLALGGRAERALLRSGAEQGSVTAGFEPPDGHPSFELLAEQGIPCDGELVVRRLLGADGRSRAFVNDEQVSTQFLRRLAETLVEVHGQHAQRGLMNESGHRDLLDAFGGFGGLVAELRAAYGAWRDAMAREEELARELEGARREEDYLRHRAQELEDLAPEEGEEEELAEQRARLVNREKLVSTLDEALAAMAGQGGARDRLGAAERRLERILQLAPELLTPGTEAIARALIEINEAEAALEDALRHLDRDAGALERAEARLFALRDAARKHRVPVEALPGLLADTQAMLARIDSSGDALEAARAEVRRAREAYAALAQRLSESRAAAARRLARAVMAELPPLKLERARFQVQLDPLADGDWGPSGRERVRFEVATNPGEPFGPLARIASGGELSRFMLALKVVLARLDSAGTLIFDEVDAGIGGATADAVGERLARLAHERQVLVVTHAPQVAARAAHHATVAKEVRGGRTHVTVRRLAAAERPHEIARMLAGAEITEAARAAAASLLEKAGRMESETSA</sequence>
<dbReference type="SUPFAM" id="SSF52540">
    <property type="entry name" value="P-loop containing nucleoside triphosphate hydrolases"/>
    <property type="match status" value="1"/>
</dbReference>
<evidence type="ECO:0000256" key="6">
    <source>
        <dbReference type="ARBA" id="ARBA00022840"/>
    </source>
</evidence>
<dbReference type="InterPro" id="IPR004604">
    <property type="entry name" value="DNA_recomb/repair_RecN"/>
</dbReference>
<evidence type="ECO:0000256" key="10">
    <source>
        <dbReference type="SAM" id="Coils"/>
    </source>
</evidence>